<evidence type="ECO:0000313" key="2">
    <source>
        <dbReference type="Proteomes" id="UP001295684"/>
    </source>
</evidence>
<evidence type="ECO:0000313" key="1">
    <source>
        <dbReference type="EMBL" id="CAI2373000.1"/>
    </source>
</evidence>
<dbReference type="AlphaFoldDB" id="A0AAD1XI17"/>
<dbReference type="EMBL" id="CAMPGE010014322">
    <property type="protein sequence ID" value="CAI2373000.1"/>
    <property type="molecule type" value="Genomic_DNA"/>
</dbReference>
<sequence length="256" mass="29733">MYCYRHAADLFTIGSSLFSRGGLKTSVLRSQGCMNFLFVRIYKTANLDYLENKHLDDNRNFGLFSKTIEYSFAKNTLFILYMIKKEAFARFIRQMFTSTTQLQKISKYLEWKRLSEAGLCSASLLVHDHSHQNYFCGRFLEQPVLHKYDILRKKCDLSEITETHTSSCEPFDVRKYVQETETESEVADCSRLSHTVSVPNIEKLEMALNTTKDSKSMYDEDLNDNQSKSEWTINGKIIELMNSSFFSLSSNFSEFA</sequence>
<protein>
    <submittedName>
        <fullName evidence="1">Uncharacterized protein</fullName>
    </submittedName>
</protein>
<gene>
    <name evidence="1" type="ORF">ECRASSUSDP1_LOCUS14337</name>
</gene>
<comment type="caution">
    <text evidence="1">The sequence shown here is derived from an EMBL/GenBank/DDBJ whole genome shotgun (WGS) entry which is preliminary data.</text>
</comment>
<keyword evidence="2" id="KW-1185">Reference proteome</keyword>
<organism evidence="1 2">
    <name type="scientific">Euplotes crassus</name>
    <dbReference type="NCBI Taxonomy" id="5936"/>
    <lineage>
        <taxon>Eukaryota</taxon>
        <taxon>Sar</taxon>
        <taxon>Alveolata</taxon>
        <taxon>Ciliophora</taxon>
        <taxon>Intramacronucleata</taxon>
        <taxon>Spirotrichea</taxon>
        <taxon>Hypotrichia</taxon>
        <taxon>Euplotida</taxon>
        <taxon>Euplotidae</taxon>
        <taxon>Moneuplotes</taxon>
    </lineage>
</organism>
<dbReference type="Proteomes" id="UP001295684">
    <property type="component" value="Unassembled WGS sequence"/>
</dbReference>
<reference evidence="1" key="1">
    <citation type="submission" date="2023-07" db="EMBL/GenBank/DDBJ databases">
        <authorList>
            <consortium name="AG Swart"/>
            <person name="Singh M."/>
            <person name="Singh A."/>
            <person name="Seah K."/>
            <person name="Emmerich C."/>
        </authorList>
    </citation>
    <scope>NUCLEOTIDE SEQUENCE</scope>
    <source>
        <strain evidence="1">DP1</strain>
    </source>
</reference>
<accession>A0AAD1XI17</accession>
<name>A0AAD1XI17_EUPCR</name>
<proteinExistence type="predicted"/>